<dbReference type="Gene3D" id="1.10.260.40">
    <property type="entry name" value="lambda repressor-like DNA-binding domains"/>
    <property type="match status" value="1"/>
</dbReference>
<feature type="domain" description="HTH cro/C1-type" evidence="2">
    <location>
        <begin position="81"/>
        <end position="136"/>
    </location>
</feature>
<evidence type="ECO:0000256" key="1">
    <source>
        <dbReference type="SAM" id="MobiDB-lite"/>
    </source>
</evidence>
<dbReference type="InterPro" id="IPR001387">
    <property type="entry name" value="Cro/C1-type_HTH"/>
</dbReference>
<sequence length="148" mass="16357">MKAGDKKESELKSTLARLRTRNQQTKAMTESASPDKEASSSLSRQRVSPSLTRVSTVDRQSVMHSVIRDILLGQISQGQALKKLRVDVLGLRQDEYARLVKVSRKTLSDVENDKGNYSTEVVNKIYKPFGLETGLVPVSKTLIAALLA</sequence>
<dbReference type="GO" id="GO:0003677">
    <property type="term" value="F:DNA binding"/>
    <property type="evidence" value="ECO:0007669"/>
    <property type="project" value="InterPro"/>
</dbReference>
<feature type="region of interest" description="Disordered" evidence="1">
    <location>
        <begin position="1"/>
        <end position="55"/>
    </location>
</feature>
<accession>A0A9J6Q6I7</accession>
<evidence type="ECO:0000313" key="3">
    <source>
        <dbReference type="EMBL" id="MCU6665150.1"/>
    </source>
</evidence>
<dbReference type="PROSITE" id="PS50943">
    <property type="entry name" value="HTH_CROC1"/>
    <property type="match status" value="1"/>
</dbReference>
<dbReference type="Pfam" id="PF01381">
    <property type="entry name" value="HTH_3"/>
    <property type="match status" value="1"/>
</dbReference>
<feature type="compositionally biased region" description="Basic and acidic residues" evidence="1">
    <location>
        <begin position="1"/>
        <end position="11"/>
    </location>
</feature>
<evidence type="ECO:0000259" key="2">
    <source>
        <dbReference type="PROSITE" id="PS50943"/>
    </source>
</evidence>
<dbReference type="Proteomes" id="UP001063816">
    <property type="component" value="Unassembled WGS sequence"/>
</dbReference>
<evidence type="ECO:0000313" key="4">
    <source>
        <dbReference type="Proteomes" id="UP001063816"/>
    </source>
</evidence>
<dbReference type="AlphaFoldDB" id="A0A9J6Q6I7"/>
<organism evidence="3 4">
    <name type="scientific">Silvania hatchlandensis</name>
    <dbReference type="NCBI Taxonomy" id="2926469"/>
    <lineage>
        <taxon>Bacteria</taxon>
        <taxon>Pseudomonadati</taxon>
        <taxon>Pseudomonadota</taxon>
        <taxon>Gammaproteobacteria</taxon>
        <taxon>Enterobacterales</taxon>
        <taxon>Enterobacteriaceae</taxon>
        <taxon>Silvania</taxon>
    </lineage>
</organism>
<feature type="compositionally biased region" description="Low complexity" evidence="1">
    <location>
        <begin position="39"/>
        <end position="51"/>
    </location>
</feature>
<gene>
    <name evidence="3" type="ORF">M8014_12440</name>
</gene>
<comment type="caution">
    <text evidence="3">The sequence shown here is derived from an EMBL/GenBank/DDBJ whole genome shotgun (WGS) entry which is preliminary data.</text>
</comment>
<name>A0A9J6Q6I7_9ENTR</name>
<dbReference type="SUPFAM" id="SSF47413">
    <property type="entry name" value="lambda repressor-like DNA-binding domains"/>
    <property type="match status" value="1"/>
</dbReference>
<feature type="compositionally biased region" description="Polar residues" evidence="1">
    <location>
        <begin position="21"/>
        <end position="32"/>
    </location>
</feature>
<proteinExistence type="predicted"/>
<dbReference type="RefSeq" id="WP_271282751.1">
    <property type="nucleotide sequence ID" value="NZ_JAMGZK010000049.1"/>
</dbReference>
<dbReference type="InterPro" id="IPR010982">
    <property type="entry name" value="Lambda_DNA-bd_dom_sf"/>
</dbReference>
<keyword evidence="4" id="KW-1185">Reference proteome</keyword>
<dbReference type="EMBL" id="JAMGZK010000049">
    <property type="protein sequence ID" value="MCU6665150.1"/>
    <property type="molecule type" value="Genomic_DNA"/>
</dbReference>
<protein>
    <submittedName>
        <fullName evidence="3">Helix-turn-helix domain-containing protein</fullName>
    </submittedName>
</protein>
<dbReference type="CDD" id="cd00093">
    <property type="entry name" value="HTH_XRE"/>
    <property type="match status" value="1"/>
</dbReference>
<reference evidence="3" key="1">
    <citation type="submission" date="2022-05" db="EMBL/GenBank/DDBJ databases">
        <title>Description of a novel species of Leclercia; Leclercia tamurae and the Proposal for a Novel Genus Silvania gen. nov. Containing Two Novel Species Silvania hatchlandensis sp. nov. and Silvania confinis sp. nov. Isolated from the Rhizosphere of Oak.</title>
        <authorList>
            <person name="Maddock D.W."/>
            <person name="Brady C.L."/>
            <person name="Denman S."/>
            <person name="Arnold D."/>
        </authorList>
    </citation>
    <scope>NUCLEOTIDE SEQUENCE</scope>
    <source>
        <strain evidence="3">H19S6</strain>
    </source>
</reference>